<name>A0A158A217_9BURK</name>
<accession>A0A158A217</accession>
<keyword evidence="20" id="KW-1185">Reference proteome</keyword>
<evidence type="ECO:0000256" key="8">
    <source>
        <dbReference type="ARBA" id="ARBA00022692"/>
    </source>
</evidence>
<keyword evidence="6" id="KW-0597">Phosphoprotein</keyword>
<evidence type="ECO:0000256" key="17">
    <source>
        <dbReference type="SAM" id="Phobius"/>
    </source>
</evidence>
<comment type="subcellular location">
    <subcellularLocation>
        <location evidence="2">Cell inner membrane</location>
        <topology evidence="2">Multi-pass membrane protein</topology>
    </subcellularLocation>
</comment>
<protein>
    <recommendedName>
        <fullName evidence="15">C4-dicarboxylate transport sensor protein DctB</fullName>
        <ecNumber evidence="3">2.7.13.3</ecNumber>
    </recommendedName>
</protein>
<feature type="domain" description="Histidine kinase" evidence="18">
    <location>
        <begin position="399"/>
        <end position="613"/>
    </location>
</feature>
<dbReference type="Gene3D" id="1.10.287.130">
    <property type="match status" value="1"/>
</dbReference>
<keyword evidence="11" id="KW-0067">ATP-binding</keyword>
<keyword evidence="12 17" id="KW-1133">Transmembrane helix</keyword>
<evidence type="ECO:0000256" key="13">
    <source>
        <dbReference type="ARBA" id="ARBA00023012"/>
    </source>
</evidence>
<comment type="catalytic activity">
    <reaction evidence="1">
        <text>ATP + protein L-histidine = ADP + protein N-phospho-L-histidine.</text>
        <dbReference type="EC" id="2.7.13.3"/>
    </reaction>
</comment>
<dbReference type="GO" id="GO:0005524">
    <property type="term" value="F:ATP binding"/>
    <property type="evidence" value="ECO:0007669"/>
    <property type="project" value="UniProtKB-KW"/>
</dbReference>
<dbReference type="SMART" id="SM00387">
    <property type="entry name" value="HATPase_c"/>
    <property type="match status" value="1"/>
</dbReference>
<evidence type="ECO:0000256" key="6">
    <source>
        <dbReference type="ARBA" id="ARBA00022553"/>
    </source>
</evidence>
<dbReference type="PRINTS" id="PR00344">
    <property type="entry name" value="BCTRLSENSOR"/>
</dbReference>
<evidence type="ECO:0000256" key="7">
    <source>
        <dbReference type="ARBA" id="ARBA00022679"/>
    </source>
</evidence>
<evidence type="ECO:0000256" key="3">
    <source>
        <dbReference type="ARBA" id="ARBA00012438"/>
    </source>
</evidence>
<proteinExistence type="predicted"/>
<evidence type="ECO:0000256" key="9">
    <source>
        <dbReference type="ARBA" id="ARBA00022741"/>
    </source>
</evidence>
<dbReference type="InterPro" id="IPR004358">
    <property type="entry name" value="Sig_transdc_His_kin-like_C"/>
</dbReference>
<evidence type="ECO:0000256" key="4">
    <source>
        <dbReference type="ARBA" id="ARBA00022475"/>
    </source>
</evidence>
<dbReference type="InterPro" id="IPR036097">
    <property type="entry name" value="HisK_dim/P_sf"/>
</dbReference>
<keyword evidence="14 17" id="KW-0472">Membrane</keyword>
<evidence type="ECO:0000256" key="10">
    <source>
        <dbReference type="ARBA" id="ARBA00022777"/>
    </source>
</evidence>
<dbReference type="Proteomes" id="UP000054978">
    <property type="component" value="Unassembled WGS sequence"/>
</dbReference>
<evidence type="ECO:0000256" key="15">
    <source>
        <dbReference type="ARBA" id="ARBA00073143"/>
    </source>
</evidence>
<keyword evidence="4" id="KW-1003">Cell membrane</keyword>
<evidence type="ECO:0000256" key="11">
    <source>
        <dbReference type="ARBA" id="ARBA00022840"/>
    </source>
</evidence>
<dbReference type="Pfam" id="PF02743">
    <property type="entry name" value="dCache_1"/>
    <property type="match status" value="1"/>
</dbReference>
<organism evidence="19 20">
    <name type="scientific">Caballeronia ptereochthonis</name>
    <dbReference type="NCBI Taxonomy" id="1777144"/>
    <lineage>
        <taxon>Bacteria</taxon>
        <taxon>Pseudomonadati</taxon>
        <taxon>Pseudomonadota</taxon>
        <taxon>Betaproteobacteria</taxon>
        <taxon>Burkholderiales</taxon>
        <taxon>Burkholderiaceae</taxon>
        <taxon>Caballeronia</taxon>
    </lineage>
</organism>
<dbReference type="InterPro" id="IPR033479">
    <property type="entry name" value="dCache_1"/>
</dbReference>
<dbReference type="InterPro" id="IPR036890">
    <property type="entry name" value="HATPase_C_sf"/>
</dbReference>
<dbReference type="InterPro" id="IPR017055">
    <property type="entry name" value="Sig_transdc_His_kinase_DctB"/>
</dbReference>
<dbReference type="PANTHER" id="PTHR43065:SF46">
    <property type="entry name" value="C4-DICARBOXYLATE TRANSPORT SENSOR PROTEIN DCTB"/>
    <property type="match status" value="1"/>
</dbReference>
<dbReference type="PANTHER" id="PTHR43065">
    <property type="entry name" value="SENSOR HISTIDINE KINASE"/>
    <property type="match status" value="1"/>
</dbReference>
<keyword evidence="13" id="KW-0902">Two-component regulatory system</keyword>
<comment type="caution">
    <text evidence="19">The sequence shown here is derived from an EMBL/GenBank/DDBJ whole genome shotgun (WGS) entry which is preliminary data.</text>
</comment>
<evidence type="ECO:0000259" key="18">
    <source>
        <dbReference type="PROSITE" id="PS50109"/>
    </source>
</evidence>
<evidence type="ECO:0000313" key="20">
    <source>
        <dbReference type="Proteomes" id="UP000054978"/>
    </source>
</evidence>
<dbReference type="Pfam" id="PF02518">
    <property type="entry name" value="HATPase_c"/>
    <property type="match status" value="1"/>
</dbReference>
<keyword evidence="9" id="KW-0547">Nucleotide-binding</keyword>
<keyword evidence="7" id="KW-0808">Transferase</keyword>
<evidence type="ECO:0000256" key="16">
    <source>
        <dbReference type="SAM" id="Coils"/>
    </source>
</evidence>
<dbReference type="Gene3D" id="6.10.250.3020">
    <property type="match status" value="1"/>
</dbReference>
<dbReference type="PROSITE" id="PS50109">
    <property type="entry name" value="HIS_KIN"/>
    <property type="match status" value="1"/>
</dbReference>
<keyword evidence="8 17" id="KW-0812">Transmembrane</keyword>
<evidence type="ECO:0000313" key="19">
    <source>
        <dbReference type="EMBL" id="SAK51795.1"/>
    </source>
</evidence>
<dbReference type="EC" id="2.7.13.3" evidence="3"/>
<sequence>MTIRGIPLWAWVATAVLYFAAAAASMEIAWQRALDALTEAGTHRLDLYAASLESELGRYEILPAIASRQDSIEALLQAPPDARHTLLPSVNGYLEAVNKDAGSVAVDVIDLSGTVIAASNWNQPLTFVGTNVAYRPYFRDALSNGRGRFFGIGTNTGEPGLYFACVVRSEQKVLGATAVKISVDPLESAWRAPNEAAMVIDGNGVVVISTVPAWKFTALAPIDAQKQQQIQASRQYAGRKVEALAYQRLDDWRNGAWFARLPDWSHPGRERRYLAMSRSAPQAGDSIMVILDLSAARRQQQIALAFVTGAFLIACLYGLYAAQRRRVIAERLRAQDALQRANDRLEATVQQRTAALVLANERMQEEIDERARTEQRLRDSQQELVHAGKLAVLGQMAAGLAHEFNQPLVAIRTLCDNARTFFERNQPAPAFANLERVAKLIDSTAVLTAELKAFARKPETQTVPVPLGDAVSHALLIHEARIRDHDVRLTVDIAPDAVVAAEPGALQQVIVNLLGNALDALAGREAGRIRIEARRAADPARVIFSIADNGPGIDPHVLAHLFEPFVTTKPRGQGLGLGLAITSRIVEGFGARISAANPEGGGAQFTIDFAAANGGTGTDGETDEQTAGR</sequence>
<evidence type="ECO:0000256" key="12">
    <source>
        <dbReference type="ARBA" id="ARBA00022989"/>
    </source>
</evidence>
<dbReference type="SMART" id="SM00388">
    <property type="entry name" value="HisKA"/>
    <property type="match status" value="1"/>
</dbReference>
<keyword evidence="16" id="KW-0175">Coiled coil</keyword>
<dbReference type="SUPFAM" id="SSF103190">
    <property type="entry name" value="Sensory domain-like"/>
    <property type="match status" value="1"/>
</dbReference>
<dbReference type="GO" id="GO:0000155">
    <property type="term" value="F:phosphorelay sensor kinase activity"/>
    <property type="evidence" value="ECO:0007669"/>
    <property type="project" value="InterPro"/>
</dbReference>
<dbReference type="CDD" id="cd00082">
    <property type="entry name" value="HisKA"/>
    <property type="match status" value="1"/>
</dbReference>
<evidence type="ECO:0000256" key="14">
    <source>
        <dbReference type="ARBA" id="ARBA00023136"/>
    </source>
</evidence>
<dbReference type="FunFam" id="1.10.287.130:FF:000049">
    <property type="entry name" value="C4-dicarboxylate transport sensor protein DctB"/>
    <property type="match status" value="1"/>
</dbReference>
<keyword evidence="5" id="KW-0997">Cell inner membrane</keyword>
<dbReference type="SUPFAM" id="SSF47384">
    <property type="entry name" value="Homodimeric domain of signal transducing histidine kinase"/>
    <property type="match status" value="1"/>
</dbReference>
<evidence type="ECO:0000256" key="1">
    <source>
        <dbReference type="ARBA" id="ARBA00000085"/>
    </source>
</evidence>
<dbReference type="InterPro" id="IPR003594">
    <property type="entry name" value="HATPase_dom"/>
</dbReference>
<evidence type="ECO:0000256" key="2">
    <source>
        <dbReference type="ARBA" id="ARBA00004429"/>
    </source>
</evidence>
<dbReference type="RefSeq" id="WP_087043400.1">
    <property type="nucleotide sequence ID" value="NZ_FCOB02000004.1"/>
</dbReference>
<feature type="transmembrane region" description="Helical" evidence="17">
    <location>
        <begin position="302"/>
        <end position="322"/>
    </location>
</feature>
<dbReference type="InterPro" id="IPR003661">
    <property type="entry name" value="HisK_dim/P_dom"/>
</dbReference>
<dbReference type="InterPro" id="IPR005467">
    <property type="entry name" value="His_kinase_dom"/>
</dbReference>
<dbReference type="GO" id="GO:0005886">
    <property type="term" value="C:plasma membrane"/>
    <property type="evidence" value="ECO:0007669"/>
    <property type="project" value="UniProtKB-SubCell"/>
</dbReference>
<dbReference type="PIRSF" id="PIRSF036431">
    <property type="entry name" value="STHK_DctB"/>
    <property type="match status" value="1"/>
</dbReference>
<feature type="coiled-coil region" evidence="16">
    <location>
        <begin position="331"/>
        <end position="383"/>
    </location>
</feature>
<gene>
    <name evidence="19" type="ORF">AWB83_01237</name>
</gene>
<dbReference type="InterPro" id="IPR029151">
    <property type="entry name" value="Sensor-like_sf"/>
</dbReference>
<keyword evidence="10 19" id="KW-0418">Kinase</keyword>
<dbReference type="Gene3D" id="3.30.450.20">
    <property type="entry name" value="PAS domain"/>
    <property type="match status" value="2"/>
</dbReference>
<dbReference type="AlphaFoldDB" id="A0A158A217"/>
<dbReference type="STRING" id="1777144.AWB83_01237"/>
<evidence type="ECO:0000256" key="5">
    <source>
        <dbReference type="ARBA" id="ARBA00022519"/>
    </source>
</evidence>
<reference evidence="19" key="1">
    <citation type="submission" date="2016-01" db="EMBL/GenBank/DDBJ databases">
        <authorList>
            <person name="Peeters C."/>
        </authorList>
    </citation>
    <scope>NUCLEOTIDE SEQUENCE [LARGE SCALE GENOMIC DNA]</scope>
    <source>
        <strain evidence="19">LMG 29326</strain>
    </source>
</reference>
<dbReference type="OrthoDB" id="9772100at2"/>
<dbReference type="EMBL" id="FCOB02000004">
    <property type="protein sequence ID" value="SAK51795.1"/>
    <property type="molecule type" value="Genomic_DNA"/>
</dbReference>
<dbReference type="Gene3D" id="3.30.565.10">
    <property type="entry name" value="Histidine kinase-like ATPase, C-terminal domain"/>
    <property type="match status" value="1"/>
</dbReference>
<dbReference type="SUPFAM" id="SSF55874">
    <property type="entry name" value="ATPase domain of HSP90 chaperone/DNA topoisomerase II/histidine kinase"/>
    <property type="match status" value="1"/>
</dbReference>